<keyword evidence="3" id="KW-0378">Hydrolase</keyword>
<keyword evidence="3" id="KW-0255">Endonuclease</keyword>
<dbReference type="GO" id="GO:0008270">
    <property type="term" value="F:zinc ion binding"/>
    <property type="evidence" value="ECO:0007669"/>
    <property type="project" value="InterPro"/>
</dbReference>
<dbReference type="GO" id="GO:0003676">
    <property type="term" value="F:nucleic acid binding"/>
    <property type="evidence" value="ECO:0007669"/>
    <property type="project" value="InterPro"/>
</dbReference>
<name>A0A0N9N3T2_9ACTN</name>
<sequence length="458" mass="49178">MAGTEAVFADVVDQFADVLTEALCPPGESTPGGELARLCAAPSAVGSDDDRILAMMVGLARVLNLSTTALSQVTEVAERAGTRRRKRLKSPVELLKQLGVVPALAQRLVRVGQAARQMPGLMSRARVGGVPIEQADAVARGISFVQKRVPLDDEARADLVRRLSSQVTPKDVDHRARELAIEWAPAVDETDPDAVPIAENPELNEMTVVTGDDGRTMVSLDTDALSGEELSQALDPLCKPVLQPDGSEDPRSAGQRRADAHAQIIREYLAGRDRPTVSGGVLPHVSLIVPIEQAASAGSGTPSEASRVASLGFTGPVSSATVGLVVCEAAMRRVVMDADSAPLDVGREHRLVTAGLRKALEARDRGCTFPGCGRPVSWTDAHHCTPWSEGGETAIDNCVLLCRMHHTVMHQTGWEVFIGHDRHPWFRPPLDPEHPERFREPIRSNARRTMTLEPTAAA</sequence>
<dbReference type="SMART" id="SM00507">
    <property type="entry name" value="HNHc"/>
    <property type="match status" value="1"/>
</dbReference>
<dbReference type="CDD" id="cd00085">
    <property type="entry name" value="HNHc"/>
    <property type="match status" value="1"/>
</dbReference>
<dbReference type="RefSeq" id="WP_062393525.1">
    <property type="nucleotide sequence ID" value="NZ_CP011853.1"/>
</dbReference>
<dbReference type="InterPro" id="IPR003615">
    <property type="entry name" value="HNH_nuc"/>
</dbReference>
<protein>
    <submittedName>
        <fullName evidence="3">HNH endonuclease</fullName>
    </submittedName>
</protein>
<dbReference type="OrthoDB" id="4379271at2"/>
<dbReference type="Pfam" id="PF01844">
    <property type="entry name" value="HNH"/>
    <property type="match status" value="1"/>
</dbReference>
<dbReference type="Gene3D" id="1.10.30.50">
    <property type="match status" value="1"/>
</dbReference>
<evidence type="ECO:0000313" key="4">
    <source>
        <dbReference type="Proteomes" id="UP000063789"/>
    </source>
</evidence>
<accession>A0A0N9N3T2</accession>
<gene>
    <name evidence="3" type="ORF">ACH46_14360</name>
</gene>
<evidence type="ECO:0000259" key="2">
    <source>
        <dbReference type="SMART" id="SM00507"/>
    </source>
</evidence>
<dbReference type="Pfam" id="PF02720">
    <property type="entry name" value="DUF222"/>
    <property type="match status" value="1"/>
</dbReference>
<keyword evidence="4" id="KW-1185">Reference proteome</keyword>
<comment type="similarity">
    <text evidence="1">Belongs to the Rv1128c/1148c/1588c/1702c/1945/3466 family.</text>
</comment>
<proteinExistence type="inferred from homology"/>
<dbReference type="InterPro" id="IPR003870">
    <property type="entry name" value="DUF222"/>
</dbReference>
<evidence type="ECO:0000313" key="3">
    <source>
        <dbReference type="EMBL" id="ALG85441.1"/>
    </source>
</evidence>
<dbReference type="KEGG" id="goq:ACH46_14360"/>
<organism evidence="3 4">
    <name type="scientific">Gordonia phthalatica</name>
    <dbReference type="NCBI Taxonomy" id="1136941"/>
    <lineage>
        <taxon>Bacteria</taxon>
        <taxon>Bacillati</taxon>
        <taxon>Actinomycetota</taxon>
        <taxon>Actinomycetes</taxon>
        <taxon>Mycobacteriales</taxon>
        <taxon>Gordoniaceae</taxon>
        <taxon>Gordonia</taxon>
    </lineage>
</organism>
<dbReference type="GO" id="GO:0004519">
    <property type="term" value="F:endonuclease activity"/>
    <property type="evidence" value="ECO:0007669"/>
    <property type="project" value="UniProtKB-KW"/>
</dbReference>
<dbReference type="EMBL" id="CP011853">
    <property type="protein sequence ID" value="ALG85441.1"/>
    <property type="molecule type" value="Genomic_DNA"/>
</dbReference>
<reference evidence="3 4" key="2">
    <citation type="journal article" date="2017" name="Int. J. Syst. Evol. Microbiol.">
        <title>Gordonia phthalatica sp. nov., a di-n-butyl phthalate-degrading bacterium isolated from activated sludge.</title>
        <authorList>
            <person name="Jin D."/>
            <person name="Kong X."/>
            <person name="Jia M."/>
            <person name="Yu X."/>
            <person name="Wang X."/>
            <person name="Zhuang X."/>
            <person name="Deng Y."/>
            <person name="Bai Z."/>
        </authorList>
    </citation>
    <scope>NUCLEOTIDE SEQUENCE [LARGE SCALE GENOMIC DNA]</scope>
    <source>
        <strain evidence="3 4">QH-11</strain>
    </source>
</reference>
<dbReference type="Proteomes" id="UP000063789">
    <property type="component" value="Chromosome"/>
</dbReference>
<dbReference type="AlphaFoldDB" id="A0A0N9N3T2"/>
<keyword evidence="3" id="KW-0540">Nuclease</keyword>
<dbReference type="InterPro" id="IPR002711">
    <property type="entry name" value="HNH"/>
</dbReference>
<feature type="domain" description="HNH nuclease" evidence="2">
    <location>
        <begin position="355"/>
        <end position="407"/>
    </location>
</feature>
<evidence type="ECO:0000256" key="1">
    <source>
        <dbReference type="ARBA" id="ARBA00023450"/>
    </source>
</evidence>
<reference evidence="4" key="1">
    <citation type="submission" date="2015-06" db="EMBL/GenBank/DDBJ databases">
        <title>Complete genome sequence and metabolic analysis of phthalate degradation pathway in Gordonia sp. QH-11.</title>
        <authorList>
            <person name="Jin D."/>
            <person name="Kong X."/>
            <person name="Bai Z."/>
        </authorList>
    </citation>
    <scope>NUCLEOTIDE SEQUENCE [LARGE SCALE GENOMIC DNA]</scope>
    <source>
        <strain evidence="4">QH-11</strain>
    </source>
</reference>
<dbReference type="PATRIC" id="fig|1136941.3.peg.2933"/>
<dbReference type="STRING" id="1136941.ACH46_14360"/>